<accession>A0ABY5K4C0</accession>
<dbReference type="PANTHER" id="PTHR35908:SF1">
    <property type="entry name" value="CONSERVED PROTEIN"/>
    <property type="match status" value="1"/>
</dbReference>
<dbReference type="SUPFAM" id="SSF54593">
    <property type="entry name" value="Glyoxalase/Bleomycin resistance protein/Dihydroxybiphenyl dioxygenase"/>
    <property type="match status" value="1"/>
</dbReference>
<name>A0ABY5K4C0_9CELL</name>
<dbReference type="Pfam" id="PF18029">
    <property type="entry name" value="Glyoxalase_6"/>
    <property type="match status" value="1"/>
</dbReference>
<dbReference type="PANTHER" id="PTHR35908">
    <property type="entry name" value="HYPOTHETICAL FUSION PROTEIN"/>
    <property type="match status" value="1"/>
</dbReference>
<protein>
    <submittedName>
        <fullName evidence="2">VOC family protein</fullName>
    </submittedName>
</protein>
<dbReference type="CDD" id="cd06587">
    <property type="entry name" value="VOC"/>
    <property type="match status" value="1"/>
</dbReference>
<dbReference type="PROSITE" id="PS51819">
    <property type="entry name" value="VOC"/>
    <property type="match status" value="1"/>
</dbReference>
<dbReference type="InterPro" id="IPR037523">
    <property type="entry name" value="VOC_core"/>
</dbReference>
<dbReference type="EMBL" id="CP101989">
    <property type="protein sequence ID" value="UUI65084.1"/>
    <property type="molecule type" value="Genomic_DNA"/>
</dbReference>
<gene>
    <name evidence="2" type="ORF">NP075_18560</name>
</gene>
<keyword evidence="3" id="KW-1185">Reference proteome</keyword>
<dbReference type="Gene3D" id="3.10.180.10">
    <property type="entry name" value="2,3-Dihydroxybiphenyl 1,2-Dioxygenase, domain 1"/>
    <property type="match status" value="1"/>
</dbReference>
<evidence type="ECO:0000259" key="1">
    <source>
        <dbReference type="PROSITE" id="PS51819"/>
    </source>
</evidence>
<evidence type="ECO:0000313" key="3">
    <source>
        <dbReference type="Proteomes" id="UP001317322"/>
    </source>
</evidence>
<reference evidence="2 3" key="1">
    <citation type="submission" date="2022-07" db="EMBL/GenBank/DDBJ databases">
        <title>Novel species in genus cellulomonas.</title>
        <authorList>
            <person name="Ye L."/>
        </authorList>
    </citation>
    <scope>NUCLEOTIDE SEQUENCE [LARGE SCALE GENOMIC DNA]</scope>
    <source>
        <strain evidence="3">zg-Y908</strain>
    </source>
</reference>
<organism evidence="2 3">
    <name type="scientific">Cellulomonas wangsupingiae</name>
    <dbReference type="NCBI Taxonomy" id="2968085"/>
    <lineage>
        <taxon>Bacteria</taxon>
        <taxon>Bacillati</taxon>
        <taxon>Actinomycetota</taxon>
        <taxon>Actinomycetes</taxon>
        <taxon>Micrococcales</taxon>
        <taxon>Cellulomonadaceae</taxon>
        <taxon>Cellulomonas</taxon>
    </lineage>
</organism>
<sequence length="136" mass="14469">MSSDDVRLGAVTLNAPDALALARFYADITGGRAEGAAQWAHVVGPGGEIGFQRVADFRPPTWPDGDVPMHMHLDLHVQDLAAAEARVLAAGATRMDTQPNADHCLVYADPAGHLFCLTLWDGAQAAEHVMRTADGR</sequence>
<dbReference type="Proteomes" id="UP001317322">
    <property type="component" value="Chromosome"/>
</dbReference>
<dbReference type="InterPro" id="IPR041581">
    <property type="entry name" value="Glyoxalase_6"/>
</dbReference>
<proteinExistence type="predicted"/>
<dbReference type="InterPro" id="IPR029068">
    <property type="entry name" value="Glyas_Bleomycin-R_OHBP_Dase"/>
</dbReference>
<dbReference type="RefSeq" id="WP_227563578.1">
    <property type="nucleotide sequence ID" value="NZ_CP101989.1"/>
</dbReference>
<evidence type="ECO:0000313" key="2">
    <source>
        <dbReference type="EMBL" id="UUI65084.1"/>
    </source>
</evidence>
<feature type="domain" description="VOC" evidence="1">
    <location>
        <begin position="7"/>
        <end position="120"/>
    </location>
</feature>